<dbReference type="AlphaFoldDB" id="A0A3N0GY09"/>
<feature type="domain" description="HTH lacI-type" evidence="4">
    <location>
        <begin position="29"/>
        <end position="83"/>
    </location>
</feature>
<dbReference type="Proteomes" id="UP000279994">
    <property type="component" value="Unassembled WGS sequence"/>
</dbReference>
<proteinExistence type="predicted"/>
<dbReference type="InterPro" id="IPR028082">
    <property type="entry name" value="Peripla_BP_I"/>
</dbReference>
<dbReference type="InterPro" id="IPR010982">
    <property type="entry name" value="Lambda_DNA-bd_dom_sf"/>
</dbReference>
<dbReference type="GO" id="GO:0000976">
    <property type="term" value="F:transcription cis-regulatory region binding"/>
    <property type="evidence" value="ECO:0007669"/>
    <property type="project" value="TreeGrafter"/>
</dbReference>
<name>A0A3N0GY09_9ACTN</name>
<evidence type="ECO:0000256" key="3">
    <source>
        <dbReference type="ARBA" id="ARBA00023163"/>
    </source>
</evidence>
<comment type="caution">
    <text evidence="5">The sequence shown here is derived from an EMBL/GenBank/DDBJ whole genome shotgun (WGS) entry which is preliminary data.</text>
</comment>
<dbReference type="CDD" id="cd06267">
    <property type="entry name" value="PBP1_LacI_sugar_binding-like"/>
    <property type="match status" value="1"/>
</dbReference>
<dbReference type="SMART" id="SM00354">
    <property type="entry name" value="HTH_LACI"/>
    <property type="match status" value="1"/>
</dbReference>
<evidence type="ECO:0000259" key="4">
    <source>
        <dbReference type="PROSITE" id="PS50932"/>
    </source>
</evidence>
<dbReference type="PANTHER" id="PTHR30146">
    <property type="entry name" value="LACI-RELATED TRANSCRIPTIONAL REPRESSOR"/>
    <property type="match status" value="1"/>
</dbReference>
<sequence>MARPRRTTGWRQLSRGGAVAEQPWSGRRVTLADVAKRAGVSTALASIVMREAPGASEASRRRVLAAAEDLGYRPDVRARSLASLKPHLIGVLFGRAGRFHFELIDGLYAAAEERGWELVLSALTSSRDEARALSSLNDFRFDALVMLGPPVAEPMLAGQVPLTVIGWHVDQPDVDIVRTSDEHGLNLAVRHLVELGHRRIAHLQGGDGLVAIARRDAYVAAMRDVGLDHEVRIIECAGEDQLDGQRAARALLDENTELPTALVAFNDDIAAAAMSVLAQHGIDVPGDMSIIGFDDSALARSPEVDLTSVQQVPQELARLAVERIVARCEGRKVADREMVLEPELKVRSSTGPAPSA</sequence>
<accession>A0A3N0GY09</accession>
<keyword evidence="3" id="KW-0804">Transcription</keyword>
<keyword evidence="1" id="KW-0805">Transcription regulation</keyword>
<dbReference type="OrthoDB" id="3510266at2"/>
<keyword evidence="6" id="KW-1185">Reference proteome</keyword>
<evidence type="ECO:0000256" key="2">
    <source>
        <dbReference type="ARBA" id="ARBA00023125"/>
    </source>
</evidence>
<keyword evidence="2" id="KW-0238">DNA-binding</keyword>
<dbReference type="PANTHER" id="PTHR30146:SF155">
    <property type="entry name" value="ALANINE RACEMASE"/>
    <property type="match status" value="1"/>
</dbReference>
<dbReference type="EMBL" id="RJSF01000003">
    <property type="protein sequence ID" value="RNM17353.1"/>
    <property type="molecule type" value="Genomic_DNA"/>
</dbReference>
<dbReference type="PROSITE" id="PS50932">
    <property type="entry name" value="HTH_LACI_2"/>
    <property type="match status" value="1"/>
</dbReference>
<dbReference type="Pfam" id="PF13377">
    <property type="entry name" value="Peripla_BP_3"/>
    <property type="match status" value="1"/>
</dbReference>
<dbReference type="GO" id="GO:0003700">
    <property type="term" value="F:DNA-binding transcription factor activity"/>
    <property type="evidence" value="ECO:0007669"/>
    <property type="project" value="TreeGrafter"/>
</dbReference>
<dbReference type="InterPro" id="IPR000843">
    <property type="entry name" value="HTH_LacI"/>
</dbReference>
<dbReference type="InterPro" id="IPR046335">
    <property type="entry name" value="LacI/GalR-like_sensor"/>
</dbReference>
<evidence type="ECO:0000313" key="6">
    <source>
        <dbReference type="Proteomes" id="UP000279994"/>
    </source>
</evidence>
<protein>
    <submittedName>
        <fullName evidence="5">LacI family transcriptional regulator</fullName>
    </submittedName>
</protein>
<dbReference type="Gene3D" id="3.40.50.2300">
    <property type="match status" value="2"/>
</dbReference>
<evidence type="ECO:0000313" key="5">
    <source>
        <dbReference type="EMBL" id="RNM17353.1"/>
    </source>
</evidence>
<gene>
    <name evidence="5" type="ORF">EFL26_00760</name>
</gene>
<dbReference type="SUPFAM" id="SSF53822">
    <property type="entry name" value="Periplasmic binding protein-like I"/>
    <property type="match status" value="1"/>
</dbReference>
<dbReference type="Gene3D" id="1.10.260.40">
    <property type="entry name" value="lambda repressor-like DNA-binding domains"/>
    <property type="match status" value="1"/>
</dbReference>
<organism evidence="5 6">
    <name type="scientific">Nocardioides pocheonensis</name>
    <dbReference type="NCBI Taxonomy" id="661485"/>
    <lineage>
        <taxon>Bacteria</taxon>
        <taxon>Bacillati</taxon>
        <taxon>Actinomycetota</taxon>
        <taxon>Actinomycetes</taxon>
        <taxon>Propionibacteriales</taxon>
        <taxon>Nocardioidaceae</taxon>
        <taxon>Nocardioides</taxon>
    </lineage>
</organism>
<dbReference type="CDD" id="cd01392">
    <property type="entry name" value="HTH_LacI"/>
    <property type="match status" value="1"/>
</dbReference>
<dbReference type="Pfam" id="PF00356">
    <property type="entry name" value="LacI"/>
    <property type="match status" value="1"/>
</dbReference>
<reference evidence="5 6" key="1">
    <citation type="submission" date="2018-11" db="EMBL/GenBank/DDBJ databases">
        <authorList>
            <person name="Li F."/>
        </authorList>
    </citation>
    <scope>NUCLEOTIDE SEQUENCE [LARGE SCALE GENOMIC DNA]</scope>
    <source>
        <strain evidence="5 6">Gsoil 818</strain>
    </source>
</reference>
<dbReference type="SUPFAM" id="SSF47413">
    <property type="entry name" value="lambda repressor-like DNA-binding domains"/>
    <property type="match status" value="1"/>
</dbReference>
<evidence type="ECO:0000256" key="1">
    <source>
        <dbReference type="ARBA" id="ARBA00023015"/>
    </source>
</evidence>